<proteinExistence type="predicted"/>
<accession>A0A0M0KHB5</accession>
<evidence type="ECO:0000256" key="1">
    <source>
        <dbReference type="SAM" id="MobiDB-lite"/>
    </source>
</evidence>
<dbReference type="GeneID" id="87598564"/>
<dbReference type="InterPro" id="IPR048862">
    <property type="entry name" value="SPOCS_spoVID_N"/>
</dbReference>
<dbReference type="SUPFAM" id="SSF54106">
    <property type="entry name" value="LysM domain"/>
    <property type="match status" value="1"/>
</dbReference>
<dbReference type="PATRIC" id="fig|136160.3.peg.1181"/>
<dbReference type="Gene3D" id="3.10.350.10">
    <property type="entry name" value="LysM domain"/>
    <property type="match status" value="1"/>
</dbReference>
<reference evidence="3" key="1">
    <citation type="submission" date="2015-08" db="EMBL/GenBank/DDBJ databases">
        <title>Complete DNA Sequence of Pseudomonas syringae pv. actinidiae, the Causal Agent of Kiwifruit Canker Disease.</title>
        <authorList>
            <person name="Rikkerink E.H.A."/>
            <person name="Fineran P.C."/>
        </authorList>
    </citation>
    <scope>NUCLEOTIDE SEQUENCE</scope>
    <source>
        <strain evidence="3">DSM 13666</strain>
    </source>
</reference>
<dbReference type="InterPro" id="IPR036779">
    <property type="entry name" value="LysM_dom_sf"/>
</dbReference>
<dbReference type="InterPro" id="IPR018392">
    <property type="entry name" value="LysM"/>
</dbReference>
<sequence length="416" mass="47143">MTQERPSKLSFSIEETVWLNKGQEVKEILAMSLEPDIRIEEKQDHVYIKGGLRLLGEYVPTEEEATLDPTSAIQEQVSFRSVEEVTIDDEGKGSIQHFFPIDVTIPLSRIQKLDDIYVQVDSFDYDLPERSCIQLTADVSISGMTSEPPVSKQKAQSERPAAIDPLPKPPQLEPIPSTFSFEAKKPFVNEEAGAWNEGVQSRQTFKFQPADNENKLEEDVVVSNEEQAHEGESIEESKADQAKVEESTASVQKQQEENHQQEVTSVANQDETAEGQVNEENAIEPALMRGEVDVEHYDSESVEEEENPTKIQLGVQREEVAIDEESQEDLGEDTDEPKGHREENALYLTKMMTNGEEEFSKLKMCIIQENESLDMIAERYDISTSHLIRFNRLTEERVEEGQILYIPVPSHQSKEG</sequence>
<evidence type="ECO:0000313" key="3">
    <source>
        <dbReference type="EMBL" id="KOO38211.1"/>
    </source>
</evidence>
<feature type="compositionally biased region" description="Basic and acidic residues" evidence="1">
    <location>
        <begin position="290"/>
        <end position="299"/>
    </location>
</feature>
<evidence type="ECO:0000259" key="2">
    <source>
        <dbReference type="PROSITE" id="PS51782"/>
    </source>
</evidence>
<feature type="compositionally biased region" description="Acidic residues" evidence="1">
    <location>
        <begin position="321"/>
        <end position="335"/>
    </location>
</feature>
<organism evidence="3">
    <name type="scientific">Halalkalibacterium halodurans</name>
    <name type="common">Bacillus halodurans</name>
    <dbReference type="NCBI Taxonomy" id="86665"/>
    <lineage>
        <taxon>Bacteria</taxon>
        <taxon>Bacillati</taxon>
        <taxon>Bacillota</taxon>
        <taxon>Bacilli</taxon>
        <taxon>Bacillales</taxon>
        <taxon>Bacillaceae</taxon>
        <taxon>Halalkalibacterium (ex Joshi et al. 2022)</taxon>
    </lineage>
</organism>
<gene>
    <name evidence="3" type="ORF">AMD02_04545</name>
</gene>
<dbReference type="NCBIfam" id="TIGR02907">
    <property type="entry name" value="spore_VI_D"/>
    <property type="match status" value="1"/>
</dbReference>
<dbReference type="RefSeq" id="WP_053430584.1">
    <property type="nucleotide sequence ID" value="NZ_CP040441.1"/>
</dbReference>
<dbReference type="EMBL" id="LILD01000001">
    <property type="protein sequence ID" value="KOO38211.1"/>
    <property type="molecule type" value="Genomic_DNA"/>
</dbReference>
<protein>
    <recommendedName>
        <fullName evidence="2">LysM domain-containing protein</fullName>
    </recommendedName>
</protein>
<dbReference type="PROSITE" id="PS51782">
    <property type="entry name" value="LYSM"/>
    <property type="match status" value="1"/>
</dbReference>
<dbReference type="AlphaFoldDB" id="A0A0M0KHB5"/>
<dbReference type="InterPro" id="IPR014256">
    <property type="entry name" value="Spore_VI_D"/>
</dbReference>
<feature type="compositionally biased region" description="Basic and acidic residues" evidence="1">
    <location>
        <begin position="226"/>
        <end position="246"/>
    </location>
</feature>
<dbReference type="Pfam" id="PF01476">
    <property type="entry name" value="LysM"/>
    <property type="match status" value="1"/>
</dbReference>
<name>A0A0M0KHB5_ALKHA</name>
<feature type="region of interest" description="Disordered" evidence="1">
    <location>
        <begin position="143"/>
        <end position="177"/>
    </location>
</feature>
<comment type="caution">
    <text evidence="3">The sequence shown here is derived from an EMBL/GenBank/DDBJ whole genome shotgun (WGS) entry which is preliminary data.</text>
</comment>
<feature type="region of interest" description="Disordered" evidence="1">
    <location>
        <begin position="207"/>
        <end position="341"/>
    </location>
</feature>
<dbReference type="Pfam" id="PF20918">
    <property type="entry name" value="SPOCS_spoVID-N"/>
    <property type="match status" value="1"/>
</dbReference>
<feature type="compositionally biased region" description="Polar residues" evidence="1">
    <location>
        <begin position="261"/>
        <end position="270"/>
    </location>
</feature>
<feature type="domain" description="LysM" evidence="2">
    <location>
        <begin position="363"/>
        <end position="406"/>
    </location>
</feature>